<keyword evidence="2" id="KW-0408">Iron</keyword>
<dbReference type="InterPro" id="IPR017900">
    <property type="entry name" value="4Fe4S_Fe_S_CS"/>
</dbReference>
<dbReference type="PANTHER" id="PTHR43122">
    <property type="entry name" value="FERREDOXIN SUBUNIT OF PYRUVATE:FLAVODOXIN OXIDOREDUCTASE-RELATED"/>
    <property type="match status" value="1"/>
</dbReference>
<dbReference type="Gene3D" id="3.30.70.20">
    <property type="match status" value="1"/>
</dbReference>
<evidence type="ECO:0000256" key="2">
    <source>
        <dbReference type="ARBA" id="ARBA00023004"/>
    </source>
</evidence>
<evidence type="ECO:0000256" key="1">
    <source>
        <dbReference type="ARBA" id="ARBA00022723"/>
    </source>
</evidence>
<dbReference type="InterPro" id="IPR017896">
    <property type="entry name" value="4Fe4S_Fe-S-bd"/>
</dbReference>
<gene>
    <name evidence="5" type="ORF">KKC1_15100</name>
</gene>
<dbReference type="RefSeq" id="WP_238134226.1">
    <property type="nucleotide sequence ID" value="NZ_BDGJ01000071.1"/>
</dbReference>
<name>A0A1Z5HSR3_9FIRM</name>
<dbReference type="AlphaFoldDB" id="A0A1Z5HSR3"/>
<comment type="caution">
    <text evidence="5">The sequence shown here is derived from an EMBL/GenBank/DDBJ whole genome shotgun (WGS) entry which is preliminary data.</text>
</comment>
<dbReference type="EMBL" id="BDGJ01000071">
    <property type="protein sequence ID" value="GAW92355.1"/>
    <property type="molecule type" value="Genomic_DNA"/>
</dbReference>
<dbReference type="PANTHER" id="PTHR43122:SF1">
    <property type="entry name" value="IRON-SULFUR-BINDING PROTEIN"/>
    <property type="match status" value="1"/>
</dbReference>
<evidence type="ECO:0000313" key="5">
    <source>
        <dbReference type="EMBL" id="GAW92355.1"/>
    </source>
</evidence>
<dbReference type="GO" id="GO:0051536">
    <property type="term" value="F:iron-sulfur cluster binding"/>
    <property type="evidence" value="ECO:0007669"/>
    <property type="project" value="UniProtKB-KW"/>
</dbReference>
<sequence>MASKGKLTLFRDYCKGCGLCTAFCPRGILILDKDINMLGYHPVTVTDMDKCSGCALCARMCPDLVIQVERVS</sequence>
<dbReference type="PROSITE" id="PS00198">
    <property type="entry name" value="4FE4S_FER_1"/>
    <property type="match status" value="2"/>
</dbReference>
<evidence type="ECO:0000256" key="3">
    <source>
        <dbReference type="ARBA" id="ARBA00023014"/>
    </source>
</evidence>
<dbReference type="Pfam" id="PF12838">
    <property type="entry name" value="Fer4_7"/>
    <property type="match status" value="1"/>
</dbReference>
<evidence type="ECO:0000259" key="4">
    <source>
        <dbReference type="PROSITE" id="PS51379"/>
    </source>
</evidence>
<keyword evidence="6" id="KW-1185">Reference proteome</keyword>
<dbReference type="Proteomes" id="UP000197032">
    <property type="component" value="Unassembled WGS sequence"/>
</dbReference>
<proteinExistence type="predicted"/>
<accession>A0A1Z5HSR3</accession>
<organism evidence="5 6">
    <name type="scientific">Calderihabitans maritimus</name>
    <dbReference type="NCBI Taxonomy" id="1246530"/>
    <lineage>
        <taxon>Bacteria</taxon>
        <taxon>Bacillati</taxon>
        <taxon>Bacillota</taxon>
        <taxon>Clostridia</taxon>
        <taxon>Neomoorellales</taxon>
        <taxon>Calderihabitantaceae</taxon>
        <taxon>Calderihabitans</taxon>
    </lineage>
</organism>
<feature type="domain" description="4Fe-4S ferredoxin-type" evidence="4">
    <location>
        <begin position="41"/>
        <end position="71"/>
    </location>
</feature>
<protein>
    <submittedName>
        <fullName evidence="5">4Fe-4S ferredoxin</fullName>
    </submittedName>
</protein>
<evidence type="ECO:0000313" key="6">
    <source>
        <dbReference type="Proteomes" id="UP000197032"/>
    </source>
</evidence>
<dbReference type="SUPFAM" id="SSF54862">
    <property type="entry name" value="4Fe-4S ferredoxins"/>
    <property type="match status" value="1"/>
</dbReference>
<dbReference type="PROSITE" id="PS51379">
    <property type="entry name" value="4FE4S_FER_2"/>
    <property type="match status" value="2"/>
</dbReference>
<keyword evidence="1" id="KW-0479">Metal-binding</keyword>
<dbReference type="GO" id="GO:0046872">
    <property type="term" value="F:metal ion binding"/>
    <property type="evidence" value="ECO:0007669"/>
    <property type="project" value="UniProtKB-KW"/>
</dbReference>
<reference evidence="6" key="1">
    <citation type="journal article" date="2017" name="Appl. Environ. Microbiol.">
        <title>Genomic analysis of Calderihabitans maritimus KKC1, a thermophilic hydrogenogenic carboxydotrophic bacterium isolated from marine sediment.</title>
        <authorList>
            <person name="Omae K."/>
            <person name="Yoneda Y."/>
            <person name="Fukuyama Y."/>
            <person name="Yoshida T."/>
            <person name="Sako Y."/>
        </authorList>
    </citation>
    <scope>NUCLEOTIDE SEQUENCE [LARGE SCALE GENOMIC DNA]</scope>
    <source>
        <strain evidence="6">KKC1</strain>
    </source>
</reference>
<keyword evidence="3" id="KW-0411">Iron-sulfur</keyword>
<feature type="domain" description="4Fe-4S ferredoxin-type" evidence="4">
    <location>
        <begin position="5"/>
        <end position="34"/>
    </location>
</feature>